<keyword evidence="7" id="KW-0479">Metal-binding</keyword>
<dbReference type="EMBL" id="UOGH01000044">
    <property type="protein sequence ID" value="VAX27419.1"/>
    <property type="molecule type" value="Genomic_DNA"/>
</dbReference>
<dbReference type="GO" id="GO:0005886">
    <property type="term" value="C:plasma membrane"/>
    <property type="evidence" value="ECO:0007669"/>
    <property type="project" value="TreeGrafter"/>
</dbReference>
<keyword evidence="4" id="KW-1003">Cell membrane</keyword>
<evidence type="ECO:0000256" key="15">
    <source>
        <dbReference type="SAM" id="Phobius"/>
    </source>
</evidence>
<dbReference type="Pfam" id="PF06480">
    <property type="entry name" value="FtsH_ext"/>
    <property type="match status" value="1"/>
</dbReference>
<evidence type="ECO:0000256" key="10">
    <source>
        <dbReference type="ARBA" id="ARBA00022833"/>
    </source>
</evidence>
<comment type="subcellular location">
    <subcellularLocation>
        <location evidence="2">Membrane</location>
    </subcellularLocation>
</comment>
<evidence type="ECO:0000256" key="11">
    <source>
        <dbReference type="ARBA" id="ARBA00022840"/>
    </source>
</evidence>
<dbReference type="InterPro" id="IPR011546">
    <property type="entry name" value="Pept_M41_FtsH_extracell"/>
</dbReference>
<reference evidence="17" key="1">
    <citation type="submission" date="2018-06" db="EMBL/GenBank/DDBJ databases">
        <authorList>
            <person name="Zhirakovskaya E."/>
        </authorList>
    </citation>
    <scope>NUCLEOTIDE SEQUENCE</scope>
</reference>
<dbReference type="GO" id="GO:0016887">
    <property type="term" value="F:ATP hydrolysis activity"/>
    <property type="evidence" value="ECO:0007669"/>
    <property type="project" value="InterPro"/>
</dbReference>
<evidence type="ECO:0000256" key="13">
    <source>
        <dbReference type="ARBA" id="ARBA00023049"/>
    </source>
</evidence>
<evidence type="ECO:0000256" key="3">
    <source>
        <dbReference type="ARBA" id="ARBA00010044"/>
    </source>
</evidence>
<dbReference type="GO" id="GO:0006508">
    <property type="term" value="P:proteolysis"/>
    <property type="evidence" value="ECO:0007669"/>
    <property type="project" value="UniProtKB-KW"/>
</dbReference>
<dbReference type="AlphaFoldDB" id="A0A3B1CB35"/>
<dbReference type="Gene3D" id="3.40.50.300">
    <property type="entry name" value="P-loop containing nucleotide triphosphate hydrolases"/>
    <property type="match status" value="1"/>
</dbReference>
<protein>
    <submittedName>
        <fullName evidence="17">Cell division protein FtsH</fullName>
    </submittedName>
</protein>
<keyword evidence="10" id="KW-0862">Zinc</keyword>
<dbReference type="InterPro" id="IPR003593">
    <property type="entry name" value="AAA+_ATPase"/>
</dbReference>
<keyword evidence="17" id="KW-0131">Cell cycle</keyword>
<evidence type="ECO:0000256" key="1">
    <source>
        <dbReference type="ARBA" id="ARBA00001947"/>
    </source>
</evidence>
<dbReference type="Gene3D" id="1.10.8.60">
    <property type="match status" value="1"/>
</dbReference>
<dbReference type="PANTHER" id="PTHR23076:SF97">
    <property type="entry name" value="ATP-DEPENDENT ZINC METALLOPROTEASE YME1L1"/>
    <property type="match status" value="1"/>
</dbReference>
<dbReference type="CDD" id="cd19501">
    <property type="entry name" value="RecA-like_FtsH"/>
    <property type="match status" value="1"/>
</dbReference>
<keyword evidence="8" id="KW-0547">Nucleotide-binding</keyword>
<evidence type="ECO:0000256" key="9">
    <source>
        <dbReference type="ARBA" id="ARBA00022801"/>
    </source>
</evidence>
<dbReference type="Gene3D" id="3.30.720.210">
    <property type="match status" value="1"/>
</dbReference>
<feature type="domain" description="AAA+ ATPase" evidence="16">
    <location>
        <begin position="216"/>
        <end position="355"/>
    </location>
</feature>
<dbReference type="Pfam" id="PF00004">
    <property type="entry name" value="AAA"/>
    <property type="match status" value="1"/>
</dbReference>
<evidence type="ECO:0000256" key="7">
    <source>
        <dbReference type="ARBA" id="ARBA00022723"/>
    </source>
</evidence>
<proteinExistence type="inferred from homology"/>
<name>A0A3B1CB35_9ZZZZ</name>
<feature type="transmembrane region" description="Helical" evidence="15">
    <location>
        <begin position="128"/>
        <end position="149"/>
    </location>
</feature>
<accession>A0A3B1CB35</accession>
<dbReference type="InterPro" id="IPR000642">
    <property type="entry name" value="Peptidase_M41"/>
</dbReference>
<comment type="similarity">
    <text evidence="3">In the C-terminal section; belongs to the peptidase M41 family.</text>
</comment>
<dbReference type="FunFam" id="1.20.58.760:FF:000001">
    <property type="entry name" value="ATP-dependent zinc metalloprotease FtsH"/>
    <property type="match status" value="1"/>
</dbReference>
<dbReference type="InterPro" id="IPR041569">
    <property type="entry name" value="AAA_lid_3"/>
</dbReference>
<dbReference type="GO" id="GO:0005524">
    <property type="term" value="F:ATP binding"/>
    <property type="evidence" value="ECO:0007669"/>
    <property type="project" value="UniProtKB-KW"/>
</dbReference>
<evidence type="ECO:0000313" key="17">
    <source>
        <dbReference type="EMBL" id="VAX27419.1"/>
    </source>
</evidence>
<dbReference type="FunFam" id="3.40.50.300:FF:000001">
    <property type="entry name" value="ATP-dependent zinc metalloprotease FtsH"/>
    <property type="match status" value="1"/>
</dbReference>
<dbReference type="SUPFAM" id="SSF52540">
    <property type="entry name" value="P-loop containing nucleoside triphosphate hydrolases"/>
    <property type="match status" value="1"/>
</dbReference>
<keyword evidence="6 15" id="KW-0812">Transmembrane</keyword>
<dbReference type="Pfam" id="PF17862">
    <property type="entry name" value="AAA_lid_3"/>
    <property type="match status" value="1"/>
</dbReference>
<dbReference type="InterPro" id="IPR027417">
    <property type="entry name" value="P-loop_NTPase"/>
</dbReference>
<dbReference type="GO" id="GO:0051301">
    <property type="term" value="P:cell division"/>
    <property type="evidence" value="ECO:0007669"/>
    <property type="project" value="UniProtKB-KW"/>
</dbReference>
<dbReference type="Gene3D" id="1.20.58.760">
    <property type="entry name" value="Peptidase M41"/>
    <property type="match status" value="1"/>
</dbReference>
<dbReference type="GO" id="GO:0030163">
    <property type="term" value="P:protein catabolic process"/>
    <property type="evidence" value="ECO:0007669"/>
    <property type="project" value="TreeGrafter"/>
</dbReference>
<dbReference type="NCBIfam" id="TIGR01241">
    <property type="entry name" value="FtsH_fam"/>
    <property type="match status" value="1"/>
</dbReference>
<dbReference type="InterPro" id="IPR003960">
    <property type="entry name" value="ATPase_AAA_CS"/>
</dbReference>
<gene>
    <name evidence="17" type="ORF">MNBD_NITROSPIRAE02-806</name>
</gene>
<dbReference type="HAMAP" id="MF_01458">
    <property type="entry name" value="FtsH"/>
    <property type="match status" value="1"/>
</dbReference>
<keyword evidence="5" id="KW-0645">Protease</keyword>
<evidence type="ECO:0000259" key="16">
    <source>
        <dbReference type="SMART" id="SM00382"/>
    </source>
</evidence>
<evidence type="ECO:0000256" key="8">
    <source>
        <dbReference type="ARBA" id="ARBA00022741"/>
    </source>
</evidence>
<dbReference type="PANTHER" id="PTHR23076">
    <property type="entry name" value="METALLOPROTEASE M41 FTSH"/>
    <property type="match status" value="1"/>
</dbReference>
<keyword evidence="17" id="KW-0132">Cell division</keyword>
<dbReference type="SMART" id="SM00382">
    <property type="entry name" value="AAA"/>
    <property type="match status" value="1"/>
</dbReference>
<dbReference type="GO" id="GO:0008270">
    <property type="term" value="F:zinc ion binding"/>
    <property type="evidence" value="ECO:0007669"/>
    <property type="project" value="InterPro"/>
</dbReference>
<dbReference type="PROSITE" id="PS00674">
    <property type="entry name" value="AAA"/>
    <property type="match status" value="1"/>
</dbReference>
<keyword evidence="11" id="KW-0067">ATP-binding</keyword>
<keyword evidence="12 15" id="KW-1133">Transmembrane helix</keyword>
<sequence length="629" mass="70357">MTDIKETINDKLKRPEWRFGIALLLIVVFLLFWGQFYHPEVPEQYEVSYSRFIEQLNAGNIKSVTIKDLQVSGEFVKGIKISLPGKKEAAEAKYFRTFLPSFQGEGLLSELENKRVVINVKPPEEVSFFGKFLLGVLPWVLIIGIWVFIMKKAQQGPGGPGGLFSFGSSKAKLYDVTKPIVTFKDVAGMENVKQELKETVEFLKNPAEYRKLGAKVPKGVLLVGPPGTGKTLLARSVAGEAGVPFYSSSASEFIEMFVGVGAARVRDMFQKAKASQPSIIFIDELDAVGRTRGTGLGGGHDEREQTLNQLLSEMDGFETHEEVIVMAATNRPDVLDPALLRPGRFDRHIVIDRPGWRDRKAILEIHVRDKVLADDIDLENIAKGTPGMTGADLENLVNEAALIAVRKKKDKIDASDFEEARDKILMGTVREEPISKMERRITAYHEAGHALVAYELPNTDPIYKVSILPRGMAMGVTQLLPEEDRHYYPKTYLMSKLSVALAGRVAERTVFNDVSTGAQNDLKEATSLAEKMVAQWGMSDKVGPLNLGRGEEHPFLGRELAQPKRFSEEMTWLMDQEIRRFITDAELKAEEILAKNRQPLDNLAEALIKDEVLDREDVERIIMESKAKE</sequence>
<dbReference type="GO" id="GO:0004222">
    <property type="term" value="F:metalloendopeptidase activity"/>
    <property type="evidence" value="ECO:0007669"/>
    <property type="project" value="InterPro"/>
</dbReference>
<dbReference type="InterPro" id="IPR003959">
    <property type="entry name" value="ATPase_AAA_core"/>
</dbReference>
<feature type="transmembrane region" description="Helical" evidence="15">
    <location>
        <begin position="21"/>
        <end position="38"/>
    </location>
</feature>
<evidence type="ECO:0000256" key="6">
    <source>
        <dbReference type="ARBA" id="ARBA00022692"/>
    </source>
</evidence>
<evidence type="ECO:0000256" key="12">
    <source>
        <dbReference type="ARBA" id="ARBA00022989"/>
    </source>
</evidence>
<evidence type="ECO:0000256" key="2">
    <source>
        <dbReference type="ARBA" id="ARBA00004370"/>
    </source>
</evidence>
<keyword evidence="9" id="KW-0378">Hydrolase</keyword>
<comment type="cofactor">
    <cofactor evidence="1">
        <name>Zn(2+)</name>
        <dbReference type="ChEBI" id="CHEBI:29105"/>
    </cofactor>
</comment>
<dbReference type="SUPFAM" id="SSF140990">
    <property type="entry name" value="FtsH protease domain-like"/>
    <property type="match status" value="1"/>
</dbReference>
<dbReference type="GO" id="GO:0004176">
    <property type="term" value="F:ATP-dependent peptidase activity"/>
    <property type="evidence" value="ECO:0007669"/>
    <property type="project" value="InterPro"/>
</dbReference>
<dbReference type="InterPro" id="IPR005936">
    <property type="entry name" value="FtsH"/>
</dbReference>
<evidence type="ECO:0000256" key="14">
    <source>
        <dbReference type="ARBA" id="ARBA00023136"/>
    </source>
</evidence>
<evidence type="ECO:0000256" key="5">
    <source>
        <dbReference type="ARBA" id="ARBA00022670"/>
    </source>
</evidence>
<organism evidence="17">
    <name type="scientific">hydrothermal vent metagenome</name>
    <dbReference type="NCBI Taxonomy" id="652676"/>
    <lineage>
        <taxon>unclassified sequences</taxon>
        <taxon>metagenomes</taxon>
        <taxon>ecological metagenomes</taxon>
    </lineage>
</organism>
<evidence type="ECO:0000256" key="4">
    <source>
        <dbReference type="ARBA" id="ARBA00022475"/>
    </source>
</evidence>
<keyword evidence="13" id="KW-0482">Metalloprotease</keyword>
<dbReference type="InterPro" id="IPR037219">
    <property type="entry name" value="Peptidase_M41-like"/>
</dbReference>
<dbReference type="FunFam" id="1.10.8.60:FF:000001">
    <property type="entry name" value="ATP-dependent zinc metalloprotease FtsH"/>
    <property type="match status" value="1"/>
</dbReference>
<keyword evidence="14 15" id="KW-0472">Membrane</keyword>
<dbReference type="Pfam" id="PF01434">
    <property type="entry name" value="Peptidase_M41"/>
    <property type="match status" value="1"/>
</dbReference>